<evidence type="ECO:0000313" key="2">
    <source>
        <dbReference type="EMBL" id="ADD42944.1"/>
    </source>
</evidence>
<dbReference type="PANTHER" id="PTHR11895:SF176">
    <property type="entry name" value="AMIDASE AMID-RELATED"/>
    <property type="match status" value="1"/>
</dbReference>
<dbReference type="Gene3D" id="3.90.1300.10">
    <property type="entry name" value="Amidase signature (AS) domain"/>
    <property type="match status" value="1"/>
</dbReference>
<dbReference type="InterPro" id="IPR036928">
    <property type="entry name" value="AS_sf"/>
</dbReference>
<dbReference type="InterPro" id="IPR023631">
    <property type="entry name" value="Amidase_dom"/>
</dbReference>
<keyword evidence="3" id="KW-1185">Reference proteome</keyword>
<dbReference type="SUPFAM" id="SSF75304">
    <property type="entry name" value="Amidase signature (AS) enzymes"/>
    <property type="match status" value="1"/>
</dbReference>
<evidence type="ECO:0000313" key="3">
    <source>
        <dbReference type="Proteomes" id="UP000000844"/>
    </source>
</evidence>
<feature type="domain" description="Amidase" evidence="1">
    <location>
        <begin position="26"/>
        <end position="430"/>
    </location>
</feature>
<dbReference type="RefSeq" id="WP_013018515.1">
    <property type="nucleotide sequence ID" value="NC_013947.1"/>
</dbReference>
<dbReference type="InterPro" id="IPR000120">
    <property type="entry name" value="Amidase"/>
</dbReference>
<dbReference type="GO" id="GO:0003824">
    <property type="term" value="F:catalytic activity"/>
    <property type="evidence" value="ECO:0007669"/>
    <property type="project" value="InterPro"/>
</dbReference>
<proteinExistence type="predicted"/>
<dbReference type="HOGENOM" id="CLU_009600_0_3_11"/>
<dbReference type="KEGG" id="sna:Snas_3274"/>
<dbReference type="AlphaFoldDB" id="D3PUD1"/>
<dbReference type="STRING" id="446470.Snas_3274"/>
<dbReference type="EMBL" id="CP001778">
    <property type="protein sequence ID" value="ADD42944.1"/>
    <property type="molecule type" value="Genomic_DNA"/>
</dbReference>
<gene>
    <name evidence="2" type="ordered locus">Snas_3274</name>
</gene>
<dbReference type="Proteomes" id="UP000000844">
    <property type="component" value="Chromosome"/>
</dbReference>
<accession>D3PUD1</accession>
<sequence length="459" mass="48469">MDNGRYGSLTETARALREGRTTSVALVERAIEAARTHGELLGTYVTRFDDAALEAARRADRELAAGRDRGPLHGIPLGVKDLIATSEAPTTAQSRVRAAAVEPDAAVVARIRAGGGVICGKTTTMEFGCGVPDLSGPFPVPRNPWDTDRWAGGSSSGSANGVAAGCFAAGIGSDTAGSIRMPAAFCGVTGLMPTYDRVPRAGCVPLADSLDRLGPIARDARDCAAVMEVIGSLPPPDFDADLAGLRVGVSRDWTAAGDLTAAFESAVDVWEGLGVRLVDIDLPLLPELTTAVIVTAVSEGFVRHQADLPARWHDYLPTTRALLATATFMSGADYAQAQHVRRAAGRRLRELFGRVDAIVSPTALIPAPLLDTLTNEYGQQNDDAILSRINTPYWNGVANPVLAVPIGFDSAGLPLSMQIAGACDDEETILRLGAAYQGATDWHRREPFDTNRNDHVHNG</sequence>
<dbReference type="Pfam" id="PF01425">
    <property type="entry name" value="Amidase"/>
    <property type="match status" value="1"/>
</dbReference>
<organism evidence="2 3">
    <name type="scientific">Stackebrandtia nassauensis (strain DSM 44728 / CIP 108903 / NRRL B-16338 / NBRC 102104 / LLR-40K-21)</name>
    <dbReference type="NCBI Taxonomy" id="446470"/>
    <lineage>
        <taxon>Bacteria</taxon>
        <taxon>Bacillati</taxon>
        <taxon>Actinomycetota</taxon>
        <taxon>Actinomycetes</taxon>
        <taxon>Glycomycetales</taxon>
        <taxon>Glycomycetaceae</taxon>
        <taxon>Stackebrandtia</taxon>
    </lineage>
</organism>
<evidence type="ECO:0000259" key="1">
    <source>
        <dbReference type="Pfam" id="PF01425"/>
    </source>
</evidence>
<name>D3PUD1_STANL</name>
<dbReference type="PANTHER" id="PTHR11895">
    <property type="entry name" value="TRANSAMIDASE"/>
    <property type="match status" value="1"/>
</dbReference>
<reference evidence="2 3" key="1">
    <citation type="journal article" date="2009" name="Stand. Genomic Sci.">
        <title>Complete genome sequence of Stackebrandtia nassauensis type strain (LLR-40K-21).</title>
        <authorList>
            <person name="Munk C."/>
            <person name="Lapidus A."/>
            <person name="Copeland A."/>
            <person name="Jando M."/>
            <person name="Mayilraj S."/>
            <person name="Glavina Del Rio T."/>
            <person name="Nolan M."/>
            <person name="Chen F."/>
            <person name="Lucas S."/>
            <person name="Tice H."/>
            <person name="Cheng J.F."/>
            <person name="Han C."/>
            <person name="Detter J.C."/>
            <person name="Bruce D."/>
            <person name="Goodwin L."/>
            <person name="Chain P."/>
            <person name="Pitluck S."/>
            <person name="Goker M."/>
            <person name="Ovchinikova G."/>
            <person name="Pati A."/>
            <person name="Ivanova N."/>
            <person name="Mavromatis K."/>
            <person name="Chen A."/>
            <person name="Palaniappan K."/>
            <person name="Land M."/>
            <person name="Hauser L."/>
            <person name="Chang Y.J."/>
            <person name="Jeffries C.D."/>
            <person name="Bristow J."/>
            <person name="Eisen J.A."/>
            <person name="Markowitz V."/>
            <person name="Hugenholtz P."/>
            <person name="Kyrpides N.C."/>
            <person name="Klenk H.P."/>
        </authorList>
    </citation>
    <scope>NUCLEOTIDE SEQUENCE [LARGE SCALE GENOMIC DNA]</scope>
    <source>
        <strain evidence="3">DSM 44728 / CIP 108903 / NRRL B-16338 / NBRC 102104 / LLR-40K-21</strain>
    </source>
</reference>
<protein>
    <submittedName>
        <fullName evidence="2">Amidase</fullName>
    </submittedName>
</protein>
<dbReference type="eggNOG" id="COG0154">
    <property type="taxonomic scope" value="Bacteria"/>
</dbReference>